<feature type="compositionally biased region" description="Acidic residues" evidence="1">
    <location>
        <begin position="121"/>
        <end position="138"/>
    </location>
</feature>
<dbReference type="AlphaFoldDB" id="A0A9N8ZZ52"/>
<keyword evidence="3" id="KW-1185">Reference proteome</keyword>
<feature type="region of interest" description="Disordered" evidence="1">
    <location>
        <begin position="116"/>
        <end position="216"/>
    </location>
</feature>
<organism evidence="2 3">
    <name type="scientific">Dentiscutata erythropus</name>
    <dbReference type="NCBI Taxonomy" id="1348616"/>
    <lineage>
        <taxon>Eukaryota</taxon>
        <taxon>Fungi</taxon>
        <taxon>Fungi incertae sedis</taxon>
        <taxon>Mucoromycota</taxon>
        <taxon>Glomeromycotina</taxon>
        <taxon>Glomeromycetes</taxon>
        <taxon>Diversisporales</taxon>
        <taxon>Gigasporaceae</taxon>
        <taxon>Dentiscutata</taxon>
    </lineage>
</organism>
<feature type="compositionally biased region" description="Basic residues" evidence="1">
    <location>
        <begin position="199"/>
        <end position="209"/>
    </location>
</feature>
<comment type="caution">
    <text evidence="2">The sequence shown here is derived from an EMBL/GenBank/DDBJ whole genome shotgun (WGS) entry which is preliminary data.</text>
</comment>
<evidence type="ECO:0000313" key="3">
    <source>
        <dbReference type="Proteomes" id="UP000789405"/>
    </source>
</evidence>
<accession>A0A9N8ZZ52</accession>
<feature type="compositionally biased region" description="Polar residues" evidence="1">
    <location>
        <begin position="180"/>
        <end position="197"/>
    </location>
</feature>
<feature type="compositionally biased region" description="Basic and acidic residues" evidence="1">
    <location>
        <begin position="139"/>
        <end position="164"/>
    </location>
</feature>
<gene>
    <name evidence="2" type="ORF">DERYTH_LOCUS3412</name>
</gene>
<feature type="compositionally biased region" description="Acidic residues" evidence="1">
    <location>
        <begin position="165"/>
        <end position="177"/>
    </location>
</feature>
<dbReference type="EMBL" id="CAJVPY010001200">
    <property type="protein sequence ID" value="CAG8511548.1"/>
    <property type="molecule type" value="Genomic_DNA"/>
</dbReference>
<reference evidence="2" key="1">
    <citation type="submission" date="2021-06" db="EMBL/GenBank/DDBJ databases">
        <authorList>
            <person name="Kallberg Y."/>
            <person name="Tangrot J."/>
            <person name="Rosling A."/>
        </authorList>
    </citation>
    <scope>NUCLEOTIDE SEQUENCE</scope>
    <source>
        <strain evidence="2">MA453B</strain>
    </source>
</reference>
<proteinExistence type="predicted"/>
<sequence>MLQIEQLTAENVSLKEELEILTAENFSLGEELKSAKVTKQSNAFLLPGLILLDQLKLYHFTILQRVYGILRTFNKQNYDIGLMLGEISHGHETHIHSIEDRNKLRKGAEDSFDTKKYMNYEYEEDEDDEGSENYESENYESKNYESEDNKSKDEESECYENKNNEDEDKENEFDELENLTSRSGLNDYNVPTFNTPILQKKKKKDKQRRLISDLYC</sequence>
<dbReference type="Proteomes" id="UP000789405">
    <property type="component" value="Unassembled WGS sequence"/>
</dbReference>
<evidence type="ECO:0000313" key="2">
    <source>
        <dbReference type="EMBL" id="CAG8511548.1"/>
    </source>
</evidence>
<protein>
    <submittedName>
        <fullName evidence="2">24516_t:CDS:1</fullName>
    </submittedName>
</protein>
<evidence type="ECO:0000256" key="1">
    <source>
        <dbReference type="SAM" id="MobiDB-lite"/>
    </source>
</evidence>
<name>A0A9N8ZZ52_9GLOM</name>